<proteinExistence type="predicted"/>
<name>A0A931DU72_9ACTN</name>
<dbReference type="AlphaFoldDB" id="A0A931DU72"/>
<dbReference type="Pfam" id="PF10025">
    <property type="entry name" value="DUF2267"/>
    <property type="match status" value="1"/>
</dbReference>
<dbReference type="Proteomes" id="UP000614047">
    <property type="component" value="Unassembled WGS sequence"/>
</dbReference>
<organism evidence="1 2">
    <name type="scientific">Actinomadura viridis</name>
    <dbReference type="NCBI Taxonomy" id="58110"/>
    <lineage>
        <taxon>Bacteria</taxon>
        <taxon>Bacillati</taxon>
        <taxon>Actinomycetota</taxon>
        <taxon>Actinomycetes</taxon>
        <taxon>Streptosporangiales</taxon>
        <taxon>Thermomonosporaceae</taxon>
        <taxon>Actinomadura</taxon>
    </lineage>
</organism>
<accession>A0A931DU72</accession>
<dbReference type="EMBL" id="JADOUA010000001">
    <property type="protein sequence ID" value="MBG6093941.1"/>
    <property type="molecule type" value="Genomic_DNA"/>
</dbReference>
<dbReference type="RefSeq" id="WP_197015940.1">
    <property type="nucleotide sequence ID" value="NZ_BAABES010000003.1"/>
</dbReference>
<comment type="caution">
    <text evidence="1">The sequence shown here is derived from an EMBL/GenBank/DDBJ whole genome shotgun (WGS) entry which is preliminary data.</text>
</comment>
<sequence length="146" mass="16748">MSFTGIHGLDHSINSTNEWIAAVASAFETEDRDFAYRVLRAWMHSMRDRLTVEAAAHLAAQLPELLRGVFYDGWSPRHMPYKYDAQRFAERFADEARVARTDVHRTASTVTEVVMSRIAPGGVEQALRQMPDELRRLVSEKEVSRR</sequence>
<keyword evidence="2" id="KW-1185">Reference proteome</keyword>
<gene>
    <name evidence="1" type="ORF">IW256_008054</name>
</gene>
<dbReference type="Gene3D" id="1.10.490.110">
    <property type="entry name" value="Uncharacterized conserved protein DUF2267"/>
    <property type="match status" value="1"/>
</dbReference>
<dbReference type="InterPro" id="IPR038282">
    <property type="entry name" value="DUF2267_sf"/>
</dbReference>
<evidence type="ECO:0000313" key="2">
    <source>
        <dbReference type="Proteomes" id="UP000614047"/>
    </source>
</evidence>
<evidence type="ECO:0000313" key="1">
    <source>
        <dbReference type="EMBL" id="MBG6093941.1"/>
    </source>
</evidence>
<protein>
    <submittedName>
        <fullName evidence="1">Uncharacterized protein (DUF2267 family)</fullName>
    </submittedName>
</protein>
<reference evidence="1" key="1">
    <citation type="submission" date="2020-11" db="EMBL/GenBank/DDBJ databases">
        <title>Sequencing the genomes of 1000 actinobacteria strains.</title>
        <authorList>
            <person name="Klenk H.-P."/>
        </authorList>
    </citation>
    <scope>NUCLEOTIDE SEQUENCE</scope>
    <source>
        <strain evidence="1">DSM 43175</strain>
    </source>
</reference>
<dbReference type="InterPro" id="IPR018727">
    <property type="entry name" value="DUF2267"/>
</dbReference>